<accession>A0ABS6G6B7</accession>
<keyword evidence="2" id="KW-1185">Reference proteome</keyword>
<dbReference type="EMBL" id="JAHLQK010000006">
    <property type="protein sequence ID" value="MBU5677913.1"/>
    <property type="molecule type" value="Genomic_DNA"/>
</dbReference>
<dbReference type="Proteomes" id="UP000779508">
    <property type="component" value="Unassembled WGS sequence"/>
</dbReference>
<evidence type="ECO:0000313" key="2">
    <source>
        <dbReference type="Proteomes" id="UP000779508"/>
    </source>
</evidence>
<comment type="caution">
    <text evidence="1">The sequence shown here is derived from an EMBL/GenBank/DDBJ whole genome shotgun (WGS) entry which is preliminary data.</text>
</comment>
<sequence>MDAVFYWDMTYSEIIASIEGAQRKAKLEMQFNASLVYKLGSLIGVAVNDPKKYPSTSKEAFPKLFDDLVEDTSKQQPWQVMKERLNDYNAYLKRKRGENA</sequence>
<dbReference type="RefSeq" id="WP_216419020.1">
    <property type="nucleotide sequence ID" value="NZ_JAHLQK010000006.1"/>
</dbReference>
<name>A0ABS6G6B7_9FIRM</name>
<gene>
    <name evidence="1" type="ORF">KQI88_15960</name>
</gene>
<reference evidence="1 2" key="1">
    <citation type="submission" date="2021-06" db="EMBL/GenBank/DDBJ databases">
        <authorList>
            <person name="Sun Q."/>
            <person name="Li D."/>
        </authorList>
    </citation>
    <scope>NUCLEOTIDE SEQUENCE [LARGE SCALE GENOMIC DNA]</scope>
    <source>
        <strain evidence="1 2">MSJ-5</strain>
    </source>
</reference>
<organism evidence="1 2">
    <name type="scientific">Alkaliphilus flagellatus</name>
    <dbReference type="NCBI Taxonomy" id="2841507"/>
    <lineage>
        <taxon>Bacteria</taxon>
        <taxon>Bacillati</taxon>
        <taxon>Bacillota</taxon>
        <taxon>Clostridia</taxon>
        <taxon>Peptostreptococcales</taxon>
        <taxon>Natronincolaceae</taxon>
        <taxon>Alkaliphilus</taxon>
    </lineage>
</organism>
<protein>
    <submittedName>
        <fullName evidence="1">Uncharacterized protein</fullName>
    </submittedName>
</protein>
<proteinExistence type="predicted"/>
<evidence type="ECO:0000313" key="1">
    <source>
        <dbReference type="EMBL" id="MBU5677913.1"/>
    </source>
</evidence>